<keyword evidence="1" id="KW-0472">Membrane</keyword>
<gene>
    <name evidence="2" type="ORF">CDL12_02795</name>
</gene>
<keyword evidence="3" id="KW-1185">Reference proteome</keyword>
<reference evidence="3" key="1">
    <citation type="journal article" date="2018" name="Gigascience">
        <title>Genome assembly of the Pink Ipe (Handroanthus impetiginosus, Bignoniaceae), a highly valued, ecologically keystone Neotropical timber forest tree.</title>
        <authorList>
            <person name="Silva-Junior O.B."/>
            <person name="Grattapaglia D."/>
            <person name="Novaes E."/>
            <person name="Collevatti R.G."/>
        </authorList>
    </citation>
    <scope>NUCLEOTIDE SEQUENCE [LARGE SCALE GENOMIC DNA]</scope>
    <source>
        <strain evidence="3">cv. UFG-1</strain>
    </source>
</reference>
<organism evidence="2 3">
    <name type="scientific">Handroanthus impetiginosus</name>
    <dbReference type="NCBI Taxonomy" id="429701"/>
    <lineage>
        <taxon>Eukaryota</taxon>
        <taxon>Viridiplantae</taxon>
        <taxon>Streptophyta</taxon>
        <taxon>Embryophyta</taxon>
        <taxon>Tracheophyta</taxon>
        <taxon>Spermatophyta</taxon>
        <taxon>Magnoliopsida</taxon>
        <taxon>eudicotyledons</taxon>
        <taxon>Gunneridae</taxon>
        <taxon>Pentapetalae</taxon>
        <taxon>asterids</taxon>
        <taxon>lamiids</taxon>
        <taxon>Lamiales</taxon>
        <taxon>Bignoniaceae</taxon>
        <taxon>Crescentiina</taxon>
        <taxon>Tabebuia alliance</taxon>
        <taxon>Handroanthus</taxon>
    </lineage>
</organism>
<proteinExistence type="predicted"/>
<dbReference type="Proteomes" id="UP000231279">
    <property type="component" value="Unassembled WGS sequence"/>
</dbReference>
<evidence type="ECO:0000313" key="3">
    <source>
        <dbReference type="Proteomes" id="UP000231279"/>
    </source>
</evidence>
<evidence type="ECO:0000313" key="2">
    <source>
        <dbReference type="EMBL" id="PIN24444.1"/>
    </source>
</evidence>
<protein>
    <submittedName>
        <fullName evidence="2">Uncharacterized protein</fullName>
    </submittedName>
</protein>
<evidence type="ECO:0000256" key="1">
    <source>
        <dbReference type="SAM" id="Phobius"/>
    </source>
</evidence>
<sequence length="93" mass="11042">MVTKLQKLPHISTNLFPFTILVYILQFVSPYSFLHPFAFVFYRENPHSNPTKGPGRDSYVLNHHLLKRNSNSRFQFQQMLRLLLRLTIYANCD</sequence>
<dbReference type="AlphaFoldDB" id="A0A2G9I3W9"/>
<accession>A0A2G9I3W9</accession>
<comment type="caution">
    <text evidence="2">The sequence shown here is derived from an EMBL/GenBank/DDBJ whole genome shotgun (WGS) entry which is preliminary data.</text>
</comment>
<name>A0A2G9I3W9_9LAMI</name>
<feature type="transmembrane region" description="Helical" evidence="1">
    <location>
        <begin position="20"/>
        <end position="42"/>
    </location>
</feature>
<keyword evidence="1" id="KW-1133">Transmembrane helix</keyword>
<dbReference type="EMBL" id="NKXS01000415">
    <property type="protein sequence ID" value="PIN24444.1"/>
    <property type="molecule type" value="Genomic_DNA"/>
</dbReference>
<keyword evidence="1" id="KW-0812">Transmembrane</keyword>